<evidence type="ECO:0000313" key="3">
    <source>
        <dbReference type="Proteomes" id="UP000078386"/>
    </source>
</evidence>
<dbReference type="AlphaFoldDB" id="A0A1B7J9P7"/>
<comment type="caution">
    <text evidence="2">The sequence shown here is derived from an EMBL/GenBank/DDBJ whole genome shotgun (WGS) entry which is preliminary data.</text>
</comment>
<keyword evidence="1" id="KW-0472">Membrane</keyword>
<dbReference type="Proteomes" id="UP000078386">
    <property type="component" value="Unassembled WGS sequence"/>
</dbReference>
<feature type="transmembrane region" description="Helical" evidence="1">
    <location>
        <begin position="20"/>
        <end position="38"/>
    </location>
</feature>
<keyword evidence="1" id="KW-0812">Transmembrane</keyword>
<accession>A0A1B7J9P7</accession>
<dbReference type="EMBL" id="LXEU01000107">
    <property type="protein sequence ID" value="OAT44384.1"/>
    <property type="molecule type" value="Genomic_DNA"/>
</dbReference>
<proteinExistence type="predicted"/>
<dbReference type="PATRIC" id="fig|1354264.4.peg.4881"/>
<sequence>MVIREQITIQAFINHNMLRLLFYNTALLCYLDNIAIFYDDTQSLRILNVSSGASTDSFNLLDETV</sequence>
<keyword evidence="1" id="KW-1133">Transmembrane helix</keyword>
<name>A0A1B7J9P7_9ENTR</name>
<evidence type="ECO:0000313" key="2">
    <source>
        <dbReference type="EMBL" id="OAT44384.1"/>
    </source>
</evidence>
<protein>
    <submittedName>
        <fullName evidence="2">Uncharacterized protein</fullName>
    </submittedName>
</protein>
<reference evidence="2 3" key="1">
    <citation type="submission" date="2016-04" db="EMBL/GenBank/DDBJ databases">
        <title>ATOL: Assembling a taxonomically balanced genome-scale reconstruction of the evolutionary history of the Enterobacteriaceae.</title>
        <authorList>
            <person name="Plunkett G.III."/>
            <person name="Neeno-Eckwall E.C."/>
            <person name="Glasner J.D."/>
            <person name="Perna N.T."/>
        </authorList>
    </citation>
    <scope>NUCLEOTIDE SEQUENCE [LARGE SCALE GENOMIC DNA]</scope>
    <source>
        <strain evidence="2 3">ATCC 51603</strain>
    </source>
</reference>
<gene>
    <name evidence="2" type="ORF">M989_04681</name>
</gene>
<evidence type="ECO:0000256" key="1">
    <source>
        <dbReference type="SAM" id="Phobius"/>
    </source>
</evidence>
<organism evidence="2 3">
    <name type="scientific">Kluyvera georgiana ATCC 51603</name>
    <dbReference type="NCBI Taxonomy" id="1354264"/>
    <lineage>
        <taxon>Bacteria</taxon>
        <taxon>Pseudomonadati</taxon>
        <taxon>Pseudomonadota</taxon>
        <taxon>Gammaproteobacteria</taxon>
        <taxon>Enterobacterales</taxon>
        <taxon>Enterobacteriaceae</taxon>
        <taxon>Kluyvera</taxon>
    </lineage>
</organism>
<keyword evidence="3" id="KW-1185">Reference proteome</keyword>